<proteinExistence type="inferred from homology"/>
<accession>A0A2V3J127</accession>
<organism evidence="13 14">
    <name type="scientific">Gracilariopsis chorda</name>
    <dbReference type="NCBI Taxonomy" id="448386"/>
    <lineage>
        <taxon>Eukaryota</taxon>
        <taxon>Rhodophyta</taxon>
        <taxon>Florideophyceae</taxon>
        <taxon>Rhodymeniophycidae</taxon>
        <taxon>Gracilariales</taxon>
        <taxon>Gracilariaceae</taxon>
        <taxon>Gracilariopsis</taxon>
    </lineage>
</organism>
<dbReference type="Gene3D" id="1.10.10.10">
    <property type="entry name" value="Winged helix-like DNA-binding domain superfamily/Winged helix DNA-binding domain"/>
    <property type="match status" value="1"/>
</dbReference>
<evidence type="ECO:0000256" key="2">
    <source>
        <dbReference type="ARBA" id="ARBA00022448"/>
    </source>
</evidence>
<dbReference type="Pfam" id="PF04695">
    <property type="entry name" value="Pex14_N"/>
    <property type="match status" value="1"/>
</dbReference>
<sequence>MNDPFEEPSSHSAPPSTTREPSVQQAVSFLKDPRVKNSDPTRAISFLRQKGISEEELREAYRRVGLPFPHTPPQHVSHPPVPAHMYPPIAQFQGPPPPMHPVPANTRPSWVSVFFGITAAAGIYTAIRELLRRYIVPLYFPDAARIAEERRLREEHTFLAQERHIAELRERIQDLLASSEKTNDQMEHLSKSISSSMALRERELSHASELRDAIQQLSRSVTVSGNTETSRLARPSLDTQVDNTTNQHILNQAQKNGSLAYTHMNQTDTSLFRKSVDIQTDDVTGRVTHEISSAKELPVSDAHVDAFSSADESKFIPGGKEVDVGDDFMTIKPAEVDDSWISETFKPREAGNDKQKSHLHPANLPRPHDSIENGVIGGTADTEHREFTEAAASDTAGGIDQSSGLRVAIARELFQSEVMREARNAVKPDSIPSAPRARPVSMPQLDTPLSDPE</sequence>
<evidence type="ECO:0000313" key="14">
    <source>
        <dbReference type="Proteomes" id="UP000247409"/>
    </source>
</evidence>
<dbReference type="EMBL" id="NBIV01000016">
    <property type="protein sequence ID" value="PXF48078.1"/>
    <property type="molecule type" value="Genomic_DNA"/>
</dbReference>
<evidence type="ECO:0000256" key="1">
    <source>
        <dbReference type="ARBA" id="ARBA00005443"/>
    </source>
</evidence>
<name>A0A2V3J127_9FLOR</name>
<feature type="region of interest" description="Disordered" evidence="11">
    <location>
        <begin position="421"/>
        <end position="453"/>
    </location>
</feature>
<dbReference type="InterPro" id="IPR036388">
    <property type="entry name" value="WH-like_DNA-bd_sf"/>
</dbReference>
<feature type="compositionally biased region" description="Polar residues" evidence="11">
    <location>
        <begin position="10"/>
        <end position="27"/>
    </location>
</feature>
<dbReference type="STRING" id="448386.A0A2V3J127"/>
<evidence type="ECO:0000256" key="11">
    <source>
        <dbReference type="SAM" id="MobiDB-lite"/>
    </source>
</evidence>
<evidence type="ECO:0000256" key="5">
    <source>
        <dbReference type="ARBA" id="ARBA00023136"/>
    </source>
</evidence>
<evidence type="ECO:0000256" key="6">
    <source>
        <dbReference type="ARBA" id="ARBA00023140"/>
    </source>
</evidence>
<feature type="region of interest" description="Disordered" evidence="11">
    <location>
        <begin position="1"/>
        <end position="38"/>
    </location>
</feature>
<dbReference type="OrthoDB" id="6085at2759"/>
<dbReference type="PANTHER" id="PTHR23058:SF0">
    <property type="entry name" value="PEROXISOMAL MEMBRANE PROTEIN PEX14"/>
    <property type="match status" value="1"/>
</dbReference>
<comment type="similarity">
    <text evidence="1 10">Belongs to the peroxin-14 family.</text>
</comment>
<evidence type="ECO:0000256" key="8">
    <source>
        <dbReference type="ARBA" id="ARBA00029691"/>
    </source>
</evidence>
<evidence type="ECO:0000256" key="4">
    <source>
        <dbReference type="ARBA" id="ARBA00023010"/>
    </source>
</evidence>
<comment type="function">
    <text evidence="10">Component of the PEX13-PEX14 docking complex, a translocon channel that specifically mediates the import of peroxisomal cargo proteins bound to PEX5 receptor. The PEX13-PEX14 docking complex forms a large import pore which can be opened to a diameter of about 9 nm. Mechanistically, PEX5 receptor along with cargo proteins associates with the PEX14 subunit of the PEX13-PEX14 docking complex in the cytosol, leading to the insertion of the receptor into the organelle membrane with the concomitant translocation of the cargo into the peroxisome matrix.</text>
</comment>
<dbReference type="GO" id="GO:0016560">
    <property type="term" value="P:protein import into peroxisome matrix, docking"/>
    <property type="evidence" value="ECO:0007669"/>
    <property type="project" value="UniProtKB-UniRule"/>
</dbReference>
<dbReference type="GO" id="GO:0005102">
    <property type="term" value="F:signaling receptor binding"/>
    <property type="evidence" value="ECO:0007669"/>
    <property type="project" value="TreeGrafter"/>
</dbReference>
<keyword evidence="14" id="KW-1185">Reference proteome</keyword>
<evidence type="ECO:0000256" key="3">
    <source>
        <dbReference type="ARBA" id="ARBA00022927"/>
    </source>
</evidence>
<feature type="domain" description="Peroxisome membrane anchor protein Pex14p N-terminal" evidence="12">
    <location>
        <begin position="18"/>
        <end position="60"/>
    </location>
</feature>
<dbReference type="GO" id="GO:1990429">
    <property type="term" value="C:peroxisomal importomer complex"/>
    <property type="evidence" value="ECO:0007669"/>
    <property type="project" value="TreeGrafter"/>
</dbReference>
<comment type="subcellular location">
    <subcellularLocation>
        <location evidence="9 10">Peroxisome membrane</location>
    </subcellularLocation>
</comment>
<evidence type="ECO:0000256" key="7">
    <source>
        <dbReference type="ARBA" id="ARBA00029502"/>
    </source>
</evidence>
<keyword evidence="6 10" id="KW-0576">Peroxisome</keyword>
<dbReference type="InterPro" id="IPR025655">
    <property type="entry name" value="PEX14"/>
</dbReference>
<dbReference type="InterPro" id="IPR006785">
    <property type="entry name" value="Pex14_N"/>
</dbReference>
<dbReference type="GO" id="GO:0005778">
    <property type="term" value="C:peroxisomal membrane"/>
    <property type="evidence" value="ECO:0007669"/>
    <property type="project" value="UniProtKB-SubCell"/>
</dbReference>
<keyword evidence="4" id="KW-0811">Translocation</keyword>
<protein>
    <recommendedName>
        <fullName evidence="7 10">Peroxisomal membrane protein PEX14</fullName>
    </recommendedName>
    <alternativeName>
        <fullName evidence="8 10">Peroxin-14</fullName>
    </alternativeName>
</protein>
<evidence type="ECO:0000256" key="9">
    <source>
        <dbReference type="ARBA" id="ARBA00046271"/>
    </source>
</evidence>
<feature type="region of interest" description="Disordered" evidence="11">
    <location>
        <begin position="349"/>
        <end position="375"/>
    </location>
</feature>
<evidence type="ECO:0000256" key="10">
    <source>
        <dbReference type="RuleBase" id="RU367032"/>
    </source>
</evidence>
<comment type="caution">
    <text evidence="13">The sequence shown here is derived from an EMBL/GenBank/DDBJ whole genome shotgun (WGS) entry which is preliminary data.</text>
</comment>
<evidence type="ECO:0000259" key="12">
    <source>
        <dbReference type="Pfam" id="PF04695"/>
    </source>
</evidence>
<dbReference type="AlphaFoldDB" id="A0A2V3J127"/>
<gene>
    <name evidence="13" type="ORF">BWQ96_02030</name>
</gene>
<evidence type="ECO:0000313" key="13">
    <source>
        <dbReference type="EMBL" id="PXF48078.1"/>
    </source>
</evidence>
<keyword evidence="5 10" id="KW-0472">Membrane</keyword>
<keyword evidence="3 10" id="KW-0653">Protein transport</keyword>
<reference evidence="13 14" key="1">
    <citation type="journal article" date="2018" name="Mol. Biol. Evol.">
        <title>Analysis of the draft genome of the red seaweed Gracilariopsis chorda provides insights into genome size evolution in Rhodophyta.</title>
        <authorList>
            <person name="Lee J."/>
            <person name="Yang E.C."/>
            <person name="Graf L."/>
            <person name="Yang J.H."/>
            <person name="Qiu H."/>
            <person name="Zel Zion U."/>
            <person name="Chan C.X."/>
            <person name="Stephens T.G."/>
            <person name="Weber A.P.M."/>
            <person name="Boo G.H."/>
            <person name="Boo S.M."/>
            <person name="Kim K.M."/>
            <person name="Shin Y."/>
            <person name="Jung M."/>
            <person name="Lee S.J."/>
            <person name="Yim H.S."/>
            <person name="Lee J.H."/>
            <person name="Bhattacharya D."/>
            <person name="Yoon H.S."/>
        </authorList>
    </citation>
    <scope>NUCLEOTIDE SEQUENCE [LARGE SCALE GENOMIC DNA]</scope>
    <source>
        <strain evidence="13 14">SKKU-2015</strain>
        <tissue evidence="13">Whole body</tissue>
    </source>
</reference>
<dbReference type="PANTHER" id="PTHR23058">
    <property type="entry name" value="PEROXISOMAL MEMBRANE PROTEIN PEX14"/>
    <property type="match status" value="1"/>
</dbReference>
<dbReference type="Proteomes" id="UP000247409">
    <property type="component" value="Unassembled WGS sequence"/>
</dbReference>
<keyword evidence="2 10" id="KW-0813">Transport</keyword>